<evidence type="ECO:0000256" key="2">
    <source>
        <dbReference type="ARBA" id="ARBA00022840"/>
    </source>
</evidence>
<dbReference type="GO" id="GO:0005737">
    <property type="term" value="C:cytoplasm"/>
    <property type="evidence" value="ECO:0007669"/>
    <property type="project" value="TreeGrafter"/>
</dbReference>
<sequence>MGNLSECFDPKKYISNPTIRCLSPNMVAVPPSDVVTTIRVIRKIKDTGNSSIYSAVDSSLPGDGQQPNCAIKQRSKLKDKSPLTVEKRSQQWKETDIHFQVNECLYIATLLKVIDCSASSLMVMEYFPEGGLMKAIKAGGKYGTDKWVKDAFLQIIKAVEFCHTHGVFHRDLKIENVLVHGDRVALTDFGSATREYTSDRGHGTISIIMPRRRSLPGTKSPYTLAPSDIWSLGIILVNMITKRVPWSIASTSCEDYKGYRDGVPLNGDPLLPLSDEVQVILNMIFEEDPEKRPKISRLYGLIDGCSEFGSEERQKEASRG</sequence>
<evidence type="ECO:0000256" key="1">
    <source>
        <dbReference type="ARBA" id="ARBA00022741"/>
    </source>
</evidence>
<protein>
    <recommendedName>
        <fullName evidence="3">Protein kinase domain-containing protein</fullName>
    </recommendedName>
</protein>
<accession>A0A1L7WR48</accession>
<dbReference type="AlphaFoldDB" id="A0A1L7WR48"/>
<dbReference type="STRING" id="576137.A0A1L7WR48"/>
<evidence type="ECO:0000259" key="3">
    <source>
        <dbReference type="PROSITE" id="PS50011"/>
    </source>
</evidence>
<dbReference type="PANTHER" id="PTHR24346:SF30">
    <property type="entry name" value="MATERNAL EMBRYONIC LEUCINE ZIPPER KINASE"/>
    <property type="match status" value="1"/>
</dbReference>
<dbReference type="Gene3D" id="1.10.510.10">
    <property type="entry name" value="Transferase(Phosphotransferase) domain 1"/>
    <property type="match status" value="1"/>
</dbReference>
<feature type="domain" description="Protein kinase" evidence="3">
    <location>
        <begin position="38"/>
        <end position="302"/>
    </location>
</feature>
<dbReference type="EMBL" id="FJOG01000006">
    <property type="protein sequence ID" value="CZR55248.1"/>
    <property type="molecule type" value="Genomic_DNA"/>
</dbReference>
<evidence type="ECO:0000313" key="5">
    <source>
        <dbReference type="Proteomes" id="UP000184330"/>
    </source>
</evidence>
<dbReference type="PROSITE" id="PS50011">
    <property type="entry name" value="PROTEIN_KINASE_DOM"/>
    <property type="match status" value="1"/>
</dbReference>
<name>A0A1L7WR48_9HELO</name>
<keyword evidence="5" id="KW-1185">Reference proteome</keyword>
<reference evidence="4 5" key="1">
    <citation type="submission" date="2016-03" db="EMBL/GenBank/DDBJ databases">
        <authorList>
            <person name="Ploux O."/>
        </authorList>
    </citation>
    <scope>NUCLEOTIDE SEQUENCE [LARGE SCALE GENOMIC DNA]</scope>
    <source>
        <strain evidence="4 5">UAMH 11012</strain>
    </source>
</reference>
<dbReference type="GO" id="GO:0005524">
    <property type="term" value="F:ATP binding"/>
    <property type="evidence" value="ECO:0007669"/>
    <property type="project" value="UniProtKB-KW"/>
</dbReference>
<dbReference type="InterPro" id="IPR011009">
    <property type="entry name" value="Kinase-like_dom_sf"/>
</dbReference>
<proteinExistence type="predicted"/>
<dbReference type="PANTHER" id="PTHR24346">
    <property type="entry name" value="MAP/MICROTUBULE AFFINITY-REGULATING KINASE"/>
    <property type="match status" value="1"/>
</dbReference>
<dbReference type="GO" id="GO:0035556">
    <property type="term" value="P:intracellular signal transduction"/>
    <property type="evidence" value="ECO:0007669"/>
    <property type="project" value="TreeGrafter"/>
</dbReference>
<dbReference type="OrthoDB" id="541276at2759"/>
<dbReference type="SUPFAM" id="SSF56112">
    <property type="entry name" value="Protein kinase-like (PK-like)"/>
    <property type="match status" value="1"/>
</dbReference>
<evidence type="ECO:0000313" key="4">
    <source>
        <dbReference type="EMBL" id="CZR55248.1"/>
    </source>
</evidence>
<dbReference type="GO" id="GO:0004674">
    <property type="term" value="F:protein serine/threonine kinase activity"/>
    <property type="evidence" value="ECO:0007669"/>
    <property type="project" value="TreeGrafter"/>
</dbReference>
<dbReference type="PROSITE" id="PS00108">
    <property type="entry name" value="PROTEIN_KINASE_ST"/>
    <property type="match status" value="1"/>
</dbReference>
<keyword evidence="1" id="KW-0547">Nucleotide-binding</keyword>
<dbReference type="SMART" id="SM00220">
    <property type="entry name" value="S_TKc"/>
    <property type="match status" value="1"/>
</dbReference>
<gene>
    <name evidence="4" type="ORF">PAC_05135</name>
</gene>
<keyword evidence="2" id="KW-0067">ATP-binding</keyword>
<organism evidence="4 5">
    <name type="scientific">Phialocephala subalpina</name>
    <dbReference type="NCBI Taxonomy" id="576137"/>
    <lineage>
        <taxon>Eukaryota</taxon>
        <taxon>Fungi</taxon>
        <taxon>Dikarya</taxon>
        <taxon>Ascomycota</taxon>
        <taxon>Pezizomycotina</taxon>
        <taxon>Leotiomycetes</taxon>
        <taxon>Helotiales</taxon>
        <taxon>Mollisiaceae</taxon>
        <taxon>Phialocephala</taxon>
        <taxon>Phialocephala fortinii species complex</taxon>
    </lineage>
</organism>
<dbReference type="InterPro" id="IPR000719">
    <property type="entry name" value="Prot_kinase_dom"/>
</dbReference>
<dbReference type="InterPro" id="IPR008271">
    <property type="entry name" value="Ser/Thr_kinase_AS"/>
</dbReference>
<dbReference type="Proteomes" id="UP000184330">
    <property type="component" value="Unassembled WGS sequence"/>
</dbReference>
<dbReference type="Pfam" id="PF00069">
    <property type="entry name" value="Pkinase"/>
    <property type="match status" value="1"/>
</dbReference>